<evidence type="ECO:0000256" key="4">
    <source>
        <dbReference type="ARBA" id="ARBA00022989"/>
    </source>
</evidence>
<organism evidence="7 8">
    <name type="scientific">Candidatus Wildermuthbacteria bacterium RIFCSPHIGHO2_02_FULL_47_12</name>
    <dbReference type="NCBI Taxonomy" id="1802451"/>
    <lineage>
        <taxon>Bacteria</taxon>
        <taxon>Candidatus Wildermuthiibacteriota</taxon>
    </lineage>
</organism>
<sequence>MISSKQRGFTLIELLVVIAVIGMLASIVLVSLGPARARARDARRLSDVRQMSLAIEIERASQSTGGEALVGCVGDQVDADTCSGPGAISFTLFQDPSTPGTPCASGGSTTTCQYSIAQDGGAAAATLDNYQICFVLEQASSVGAAGKYQMTDGGSIASGCD</sequence>
<dbReference type="InterPro" id="IPR012902">
    <property type="entry name" value="N_methyl_site"/>
</dbReference>
<dbReference type="GO" id="GO:0015628">
    <property type="term" value="P:protein secretion by the type II secretion system"/>
    <property type="evidence" value="ECO:0007669"/>
    <property type="project" value="InterPro"/>
</dbReference>
<dbReference type="PRINTS" id="PR00885">
    <property type="entry name" value="BCTERIALGSPH"/>
</dbReference>
<keyword evidence="2" id="KW-0488">Methylation</keyword>
<dbReference type="AlphaFoldDB" id="A0A1G2R3W7"/>
<evidence type="ECO:0008006" key="9">
    <source>
        <dbReference type="Google" id="ProtNLM"/>
    </source>
</evidence>
<keyword evidence="3 6" id="KW-0812">Transmembrane</keyword>
<dbReference type="GO" id="GO:0016020">
    <property type="term" value="C:membrane"/>
    <property type="evidence" value="ECO:0007669"/>
    <property type="project" value="UniProtKB-SubCell"/>
</dbReference>
<dbReference type="PANTHER" id="PTHR30093">
    <property type="entry name" value="GENERAL SECRETION PATHWAY PROTEIN G"/>
    <property type="match status" value="1"/>
</dbReference>
<dbReference type="SUPFAM" id="SSF54523">
    <property type="entry name" value="Pili subunits"/>
    <property type="match status" value="1"/>
</dbReference>
<evidence type="ECO:0000256" key="2">
    <source>
        <dbReference type="ARBA" id="ARBA00022481"/>
    </source>
</evidence>
<dbReference type="Proteomes" id="UP000176901">
    <property type="component" value="Unassembled WGS sequence"/>
</dbReference>
<dbReference type="NCBIfam" id="TIGR02532">
    <property type="entry name" value="IV_pilin_GFxxxE"/>
    <property type="match status" value="1"/>
</dbReference>
<dbReference type="PROSITE" id="PS00409">
    <property type="entry name" value="PROKAR_NTER_METHYL"/>
    <property type="match status" value="1"/>
</dbReference>
<dbReference type="STRING" id="1802451.A3C82_00700"/>
<gene>
    <name evidence="7" type="ORF">A3C82_00700</name>
</gene>
<evidence type="ECO:0000256" key="1">
    <source>
        <dbReference type="ARBA" id="ARBA00004167"/>
    </source>
</evidence>
<dbReference type="InterPro" id="IPR045584">
    <property type="entry name" value="Pilin-like"/>
</dbReference>
<keyword evidence="4 6" id="KW-1133">Transmembrane helix</keyword>
<evidence type="ECO:0000256" key="5">
    <source>
        <dbReference type="ARBA" id="ARBA00023136"/>
    </source>
</evidence>
<dbReference type="Gene3D" id="3.30.700.10">
    <property type="entry name" value="Glycoprotein, Type 4 Pilin"/>
    <property type="match status" value="1"/>
</dbReference>
<dbReference type="GO" id="GO:0015627">
    <property type="term" value="C:type II protein secretion system complex"/>
    <property type="evidence" value="ECO:0007669"/>
    <property type="project" value="InterPro"/>
</dbReference>
<comment type="subcellular location">
    <subcellularLocation>
        <location evidence="1">Membrane</location>
        <topology evidence="1">Single-pass membrane protein</topology>
    </subcellularLocation>
</comment>
<evidence type="ECO:0000256" key="6">
    <source>
        <dbReference type="SAM" id="Phobius"/>
    </source>
</evidence>
<dbReference type="EMBL" id="MHTW01000025">
    <property type="protein sequence ID" value="OHA66771.1"/>
    <property type="molecule type" value="Genomic_DNA"/>
</dbReference>
<feature type="transmembrane region" description="Helical" evidence="6">
    <location>
        <begin position="12"/>
        <end position="35"/>
    </location>
</feature>
<dbReference type="Pfam" id="PF07963">
    <property type="entry name" value="N_methyl"/>
    <property type="match status" value="1"/>
</dbReference>
<evidence type="ECO:0000313" key="7">
    <source>
        <dbReference type="EMBL" id="OHA66771.1"/>
    </source>
</evidence>
<comment type="caution">
    <text evidence="7">The sequence shown here is derived from an EMBL/GenBank/DDBJ whole genome shotgun (WGS) entry which is preliminary data.</text>
</comment>
<keyword evidence="5 6" id="KW-0472">Membrane</keyword>
<evidence type="ECO:0000256" key="3">
    <source>
        <dbReference type="ARBA" id="ARBA00022692"/>
    </source>
</evidence>
<proteinExistence type="predicted"/>
<accession>A0A1G2R3W7</accession>
<name>A0A1G2R3W7_9BACT</name>
<protein>
    <recommendedName>
        <fullName evidence="9">Type II secretion system protein GspH</fullName>
    </recommendedName>
</protein>
<dbReference type="InterPro" id="IPR002416">
    <property type="entry name" value="T2SS_protein-GspH"/>
</dbReference>
<reference evidence="7 8" key="1">
    <citation type="journal article" date="2016" name="Nat. Commun.">
        <title>Thousands of microbial genomes shed light on interconnected biogeochemical processes in an aquifer system.</title>
        <authorList>
            <person name="Anantharaman K."/>
            <person name="Brown C.T."/>
            <person name="Hug L.A."/>
            <person name="Sharon I."/>
            <person name="Castelle C.J."/>
            <person name="Probst A.J."/>
            <person name="Thomas B.C."/>
            <person name="Singh A."/>
            <person name="Wilkins M.J."/>
            <person name="Karaoz U."/>
            <person name="Brodie E.L."/>
            <person name="Williams K.H."/>
            <person name="Hubbard S.S."/>
            <person name="Banfield J.F."/>
        </authorList>
    </citation>
    <scope>NUCLEOTIDE SEQUENCE [LARGE SCALE GENOMIC DNA]</scope>
</reference>
<evidence type="ECO:0000313" key="8">
    <source>
        <dbReference type="Proteomes" id="UP000176901"/>
    </source>
</evidence>